<evidence type="ECO:0000259" key="5">
    <source>
        <dbReference type="SMART" id="SM01086"/>
    </source>
</evidence>
<feature type="domain" description="Clp ATPase C-terminal" evidence="5">
    <location>
        <begin position="662"/>
        <end position="752"/>
    </location>
</feature>
<proteinExistence type="predicted"/>
<dbReference type="InterPro" id="IPR003959">
    <property type="entry name" value="ATPase_AAA_core"/>
</dbReference>
<accession>A0A2D0NG49</accession>
<dbReference type="GO" id="GO:0005524">
    <property type="term" value="F:ATP binding"/>
    <property type="evidence" value="ECO:0007669"/>
    <property type="project" value="UniProtKB-KW"/>
</dbReference>
<dbReference type="PANTHER" id="PTHR11638:SF18">
    <property type="entry name" value="HEAT SHOCK PROTEIN 104"/>
    <property type="match status" value="1"/>
</dbReference>
<dbReference type="PANTHER" id="PTHR11638">
    <property type="entry name" value="ATP-DEPENDENT CLP PROTEASE"/>
    <property type="match status" value="1"/>
</dbReference>
<dbReference type="CDD" id="cd19499">
    <property type="entry name" value="RecA-like_ClpB_Hsp104-like"/>
    <property type="match status" value="1"/>
</dbReference>
<dbReference type="SUPFAM" id="SSF52540">
    <property type="entry name" value="P-loop containing nucleoside triphosphate hydrolases"/>
    <property type="match status" value="2"/>
</dbReference>
<dbReference type="InterPro" id="IPR001270">
    <property type="entry name" value="ClpA/B"/>
</dbReference>
<dbReference type="Gene3D" id="3.40.50.300">
    <property type="entry name" value="P-loop containing nucleotide triphosphate hydrolases"/>
    <property type="match status" value="2"/>
</dbReference>
<dbReference type="Pfam" id="PF00004">
    <property type="entry name" value="AAA"/>
    <property type="match status" value="1"/>
</dbReference>
<dbReference type="Proteomes" id="UP000223913">
    <property type="component" value="Unassembled WGS sequence"/>
</dbReference>
<gene>
    <name evidence="6" type="ORF">CRP01_05045</name>
</gene>
<dbReference type="PRINTS" id="PR00300">
    <property type="entry name" value="CLPPROTEASEA"/>
</dbReference>
<evidence type="ECO:0000256" key="3">
    <source>
        <dbReference type="ARBA" id="ARBA00023186"/>
    </source>
</evidence>
<dbReference type="InterPro" id="IPR003593">
    <property type="entry name" value="AAA+_ATPase"/>
</dbReference>
<name>A0A2D0NG49_FLAN2</name>
<evidence type="ECO:0000256" key="1">
    <source>
        <dbReference type="ARBA" id="ARBA00022741"/>
    </source>
</evidence>
<reference evidence="6 7" key="1">
    <citation type="submission" date="2017-10" db="EMBL/GenBank/DDBJ databases">
        <title>The draft genome sequence of Lewinella nigricans NBRC 102662.</title>
        <authorList>
            <person name="Wang K."/>
        </authorList>
    </citation>
    <scope>NUCLEOTIDE SEQUENCE [LARGE SCALE GENOMIC DNA]</scope>
    <source>
        <strain evidence="6 7">NBRC 102662</strain>
    </source>
</reference>
<evidence type="ECO:0000256" key="2">
    <source>
        <dbReference type="ARBA" id="ARBA00022840"/>
    </source>
</evidence>
<dbReference type="InterPro" id="IPR050130">
    <property type="entry name" value="ClpA_ClpB"/>
</dbReference>
<keyword evidence="3" id="KW-0143">Chaperone</keyword>
<evidence type="ECO:0000313" key="6">
    <source>
        <dbReference type="EMBL" id="PHN07471.1"/>
    </source>
</evidence>
<dbReference type="InterPro" id="IPR027417">
    <property type="entry name" value="P-loop_NTPase"/>
</dbReference>
<dbReference type="Pfam" id="PF10431">
    <property type="entry name" value="ClpB_D2-small"/>
    <property type="match status" value="1"/>
</dbReference>
<keyword evidence="1" id="KW-0547">Nucleotide-binding</keyword>
<dbReference type="SMART" id="SM00382">
    <property type="entry name" value="AAA"/>
    <property type="match status" value="2"/>
</dbReference>
<dbReference type="InterPro" id="IPR019489">
    <property type="entry name" value="Clp_ATPase_C"/>
</dbReference>
<dbReference type="Pfam" id="PF07724">
    <property type="entry name" value="AAA_2"/>
    <property type="match status" value="1"/>
</dbReference>
<dbReference type="RefSeq" id="WP_099148920.1">
    <property type="nucleotide sequence ID" value="NZ_PDUD01000009.1"/>
</dbReference>
<dbReference type="GO" id="GO:0005737">
    <property type="term" value="C:cytoplasm"/>
    <property type="evidence" value="ECO:0007669"/>
    <property type="project" value="TreeGrafter"/>
</dbReference>
<dbReference type="EMBL" id="PDUD01000009">
    <property type="protein sequence ID" value="PHN07471.1"/>
    <property type="molecule type" value="Genomic_DNA"/>
</dbReference>
<dbReference type="AlphaFoldDB" id="A0A2D0NG49"/>
<keyword evidence="2" id="KW-0067">ATP-binding</keyword>
<dbReference type="OrthoDB" id="8857354at2"/>
<sequence length="755" mass="86739">MERITYPLLYFDIAPQVVLGFLVGTDLQVVEKDLERVKLNLGNYLQRQYKKYDDYPFVDLIDPKLRIMDFEVRPTYRDDGGSYPLSQAVKVPVAIIYGATEQDNYACHVPSLNGSFYYYEPKQFESLVQYFVTNALNQLDPPAVYKLLRYRKPKLDKVILKVNADRDFFRFGRVRPRDYPTLKRLTEPYPFPRNKRKQQSHLPEAAWELEMAVADVLDKLINTRSNVLLVGKHGVGKSAVLQQAIRKITTQSRKQQLDFTFWRIMSQRITASAKYLGEWQEQVESLVDELQSANGILWVADLIQLLQTGGEGAEDSVAAFLLPFLQTHKMQMIGEATPEQLESMRRLLPGFVQTFQIIRIDELSEDKIRSVLTQFAQYVQTRLQITLSQEAIDQSYRLLLRYYPYESFPGKGIKFLSRCVNKAQLANRSKIERADVIQEFVYQTGLPELFLRDDLLLNTRDLENYFHERIIGQSEAIARLIEIVKIYKAGINNPYKPIATLLFAGPTGVGKTASAKALADYFFGQGQKKSPLIRIDMSEFQHPGQMGRLIGSGKEVGQLIKEVRERPFAVILLDEIEKAARPIFDALLTLLDEGLLIDNFGRQTDFRNTIIIMTSNLGASVRSSIGYQETSTESSAYLSAIRKHFRPEFINRIDSVVFFNAIDSDDLRKITLKELKALTAREGFAKRQLQLLFDDSLVDHLVNIGFDKRYGARPLQRAIEQTIVKPMSYWLLENGQKQKVRLKLSWEGKLVISMK</sequence>
<dbReference type="GO" id="GO:0016887">
    <property type="term" value="F:ATP hydrolysis activity"/>
    <property type="evidence" value="ECO:0007669"/>
    <property type="project" value="InterPro"/>
</dbReference>
<dbReference type="SMART" id="SM01086">
    <property type="entry name" value="ClpB_D2-small"/>
    <property type="match status" value="1"/>
</dbReference>
<dbReference type="Gene3D" id="1.10.8.60">
    <property type="match status" value="1"/>
</dbReference>
<evidence type="ECO:0000259" key="4">
    <source>
        <dbReference type="SMART" id="SM00382"/>
    </source>
</evidence>
<feature type="domain" description="AAA+ ATPase" evidence="4">
    <location>
        <begin position="497"/>
        <end position="663"/>
    </location>
</feature>
<evidence type="ECO:0000313" key="7">
    <source>
        <dbReference type="Proteomes" id="UP000223913"/>
    </source>
</evidence>
<keyword evidence="7" id="KW-1185">Reference proteome</keyword>
<dbReference type="GO" id="GO:0034605">
    <property type="term" value="P:cellular response to heat"/>
    <property type="evidence" value="ECO:0007669"/>
    <property type="project" value="TreeGrafter"/>
</dbReference>
<feature type="domain" description="AAA+ ATPase" evidence="4">
    <location>
        <begin position="223"/>
        <end position="328"/>
    </location>
</feature>
<protein>
    <submittedName>
        <fullName evidence="6">Molecular chaperone</fullName>
    </submittedName>
</protein>
<comment type="caution">
    <text evidence="6">The sequence shown here is derived from an EMBL/GenBank/DDBJ whole genome shotgun (WGS) entry which is preliminary data.</text>
</comment>
<organism evidence="6 7">
    <name type="scientific">Flavilitoribacter nigricans (strain ATCC 23147 / DSM 23189 / NBRC 102662 / NCIMB 1420 / SS-2)</name>
    <name type="common">Lewinella nigricans</name>
    <dbReference type="NCBI Taxonomy" id="1122177"/>
    <lineage>
        <taxon>Bacteria</taxon>
        <taxon>Pseudomonadati</taxon>
        <taxon>Bacteroidota</taxon>
        <taxon>Saprospiria</taxon>
        <taxon>Saprospirales</taxon>
        <taxon>Lewinellaceae</taxon>
        <taxon>Flavilitoribacter</taxon>
    </lineage>
</organism>